<evidence type="ECO:0000256" key="3">
    <source>
        <dbReference type="ARBA" id="ARBA00023237"/>
    </source>
</evidence>
<keyword evidence="2" id="KW-0472">Membrane</keyword>
<dbReference type="InterPro" id="IPR036942">
    <property type="entry name" value="Beta-barrel_TonB_sf"/>
</dbReference>
<protein>
    <submittedName>
        <fullName evidence="4">TonB-dependent receptor</fullName>
    </submittedName>
</protein>
<dbReference type="AlphaFoldDB" id="A0A1B6NUD5"/>
<sequence>FANEVEGDTFVRRPGAPAEILTNEAYGLELDGRYSHDSGFSLSVNGTIQETEITASANNEGNEAQRQPGWQVRVTPSYAFDIADMYATVYGTFSAVDDRFGNTKTRLYLRDTRKLMWV</sequence>
<evidence type="ECO:0000256" key="1">
    <source>
        <dbReference type="ARBA" id="ARBA00004442"/>
    </source>
</evidence>
<gene>
    <name evidence="4" type="ORF">MGSAQ_001425</name>
</gene>
<evidence type="ECO:0000256" key="2">
    <source>
        <dbReference type="ARBA" id="ARBA00023136"/>
    </source>
</evidence>
<feature type="non-terminal residue" evidence="4">
    <location>
        <position position="1"/>
    </location>
</feature>
<dbReference type="EMBL" id="AYSL01000770">
    <property type="protein sequence ID" value="KTF07079.1"/>
    <property type="molecule type" value="Genomic_DNA"/>
</dbReference>
<reference evidence="4" key="1">
    <citation type="submission" date="2013-11" db="EMBL/GenBank/DDBJ databases">
        <title>Microbial diversity, functional groups and degradation webs in Northern and Southern Mediterranean and Red Sea marine crude oil polluted sites.</title>
        <authorList>
            <person name="Daffonchio D."/>
            <person name="Mapelli F."/>
            <person name="Ferrer M."/>
            <person name="Richter M."/>
            <person name="Cherif A."/>
            <person name="Malkawi H.I."/>
            <person name="Yakimov M.M."/>
            <person name="Abdel-Fattah Y.R."/>
            <person name="Blaghen M."/>
            <person name="Golyshin P.N."/>
            <person name="Kalogerakis N."/>
            <person name="Boon N."/>
            <person name="Magagnini M."/>
            <person name="Fava F."/>
        </authorList>
    </citation>
    <scope>NUCLEOTIDE SEQUENCE</scope>
</reference>
<dbReference type="Gene3D" id="2.40.170.20">
    <property type="entry name" value="TonB-dependent receptor, beta-barrel domain"/>
    <property type="match status" value="1"/>
</dbReference>
<organism evidence="4">
    <name type="scientific">marine sediment metagenome</name>
    <dbReference type="NCBI Taxonomy" id="412755"/>
    <lineage>
        <taxon>unclassified sequences</taxon>
        <taxon>metagenomes</taxon>
        <taxon>ecological metagenomes</taxon>
    </lineage>
</organism>
<evidence type="ECO:0000313" key="4">
    <source>
        <dbReference type="EMBL" id="KTF07079.1"/>
    </source>
</evidence>
<accession>A0A1B6NUD5</accession>
<comment type="subcellular location">
    <subcellularLocation>
        <location evidence="1">Cell outer membrane</location>
    </subcellularLocation>
</comment>
<name>A0A1B6NUD5_9ZZZZ</name>
<proteinExistence type="predicted"/>
<dbReference type="SUPFAM" id="SSF56935">
    <property type="entry name" value="Porins"/>
    <property type="match status" value="1"/>
</dbReference>
<keyword evidence="3" id="KW-0998">Cell outer membrane</keyword>
<dbReference type="GO" id="GO:0009279">
    <property type="term" value="C:cell outer membrane"/>
    <property type="evidence" value="ECO:0007669"/>
    <property type="project" value="UniProtKB-SubCell"/>
</dbReference>
<keyword evidence="4" id="KW-0675">Receptor</keyword>
<comment type="caution">
    <text evidence="4">The sequence shown here is derived from an EMBL/GenBank/DDBJ whole genome shotgun (WGS) entry which is preliminary data.</text>
</comment>